<dbReference type="SMART" id="SM00086">
    <property type="entry name" value="PAC"/>
    <property type="match status" value="2"/>
</dbReference>
<dbReference type="InterPro" id="IPR000014">
    <property type="entry name" value="PAS"/>
</dbReference>
<dbReference type="SUPFAM" id="SSF53335">
    <property type="entry name" value="S-adenosyl-L-methionine-dependent methyltransferases"/>
    <property type="match status" value="1"/>
</dbReference>
<evidence type="ECO:0000256" key="1">
    <source>
        <dbReference type="ARBA" id="ARBA00000085"/>
    </source>
</evidence>
<dbReference type="KEGG" id="msaa:QYS49_35945"/>
<dbReference type="Pfam" id="PF00512">
    <property type="entry name" value="HisKA"/>
    <property type="match status" value="1"/>
</dbReference>
<organism evidence="10 11">
    <name type="scientific">Marivirga salinarum</name>
    <dbReference type="NCBI Taxonomy" id="3059078"/>
    <lineage>
        <taxon>Bacteria</taxon>
        <taxon>Pseudomonadati</taxon>
        <taxon>Bacteroidota</taxon>
        <taxon>Cytophagia</taxon>
        <taxon>Cytophagales</taxon>
        <taxon>Marivirgaceae</taxon>
        <taxon>Marivirga</taxon>
    </lineage>
</organism>
<evidence type="ECO:0000256" key="4">
    <source>
        <dbReference type="SAM" id="Coils"/>
    </source>
</evidence>
<dbReference type="Pfam" id="PF03705">
    <property type="entry name" value="CheR_N"/>
    <property type="match status" value="1"/>
</dbReference>
<evidence type="ECO:0000259" key="7">
    <source>
        <dbReference type="PROSITE" id="PS50113"/>
    </source>
</evidence>
<feature type="domain" description="PAS" evidence="6">
    <location>
        <begin position="971"/>
        <end position="1042"/>
    </location>
</feature>
<gene>
    <name evidence="10" type="ORF">QYS49_35945</name>
</gene>
<dbReference type="SUPFAM" id="SSF47384">
    <property type="entry name" value="Homodimeric domain of signal transducing histidine kinase"/>
    <property type="match status" value="1"/>
</dbReference>
<evidence type="ECO:0000256" key="2">
    <source>
        <dbReference type="ARBA" id="ARBA00012438"/>
    </source>
</evidence>
<evidence type="ECO:0000313" key="11">
    <source>
        <dbReference type="Proteomes" id="UP001230496"/>
    </source>
</evidence>
<dbReference type="EC" id="2.7.13.3" evidence="2"/>
<dbReference type="InterPro" id="IPR022642">
    <property type="entry name" value="CheR_C"/>
</dbReference>
<comment type="catalytic activity">
    <reaction evidence="1">
        <text>ATP + protein L-histidine = ADP + protein N-phospho-L-histidine.</text>
        <dbReference type="EC" id="2.7.13.3"/>
    </reaction>
</comment>
<dbReference type="InterPro" id="IPR001610">
    <property type="entry name" value="PAC"/>
</dbReference>
<dbReference type="Gene3D" id="3.30.565.10">
    <property type="entry name" value="Histidine kinase-like ATPase, C-terminal domain"/>
    <property type="match status" value="1"/>
</dbReference>
<dbReference type="InterPro" id="IPR005467">
    <property type="entry name" value="His_kinase_dom"/>
</dbReference>
<feature type="active site" evidence="3">
    <location>
        <position position="14"/>
    </location>
</feature>
<dbReference type="InterPro" id="IPR000700">
    <property type="entry name" value="PAS-assoc_C"/>
</dbReference>
<evidence type="ECO:0000313" key="10">
    <source>
        <dbReference type="EMBL" id="WMN10776.1"/>
    </source>
</evidence>
<dbReference type="PROSITE" id="PS50112">
    <property type="entry name" value="PAS"/>
    <property type="match status" value="2"/>
</dbReference>
<dbReference type="Proteomes" id="UP001230496">
    <property type="component" value="Chromosome"/>
</dbReference>
<dbReference type="GO" id="GO:0000156">
    <property type="term" value="F:phosphorelay response regulator activity"/>
    <property type="evidence" value="ECO:0007669"/>
    <property type="project" value="InterPro"/>
</dbReference>
<dbReference type="InterPro" id="IPR003594">
    <property type="entry name" value="HATPase_dom"/>
</dbReference>
<dbReference type="SUPFAM" id="SSF55785">
    <property type="entry name" value="PYP-like sensor domain (PAS domain)"/>
    <property type="match status" value="2"/>
</dbReference>
<protein>
    <recommendedName>
        <fullName evidence="2">histidine kinase</fullName>
        <ecNumber evidence="2">2.7.13.3</ecNumber>
    </recommendedName>
</protein>
<feature type="active site" evidence="3">
    <location>
        <position position="41"/>
    </location>
</feature>
<dbReference type="PROSITE" id="PS50109">
    <property type="entry name" value="HIS_KIN"/>
    <property type="match status" value="1"/>
</dbReference>
<dbReference type="Gene3D" id="3.40.50.150">
    <property type="entry name" value="Vaccinia Virus protein VP39"/>
    <property type="match status" value="1"/>
</dbReference>
<dbReference type="InterPro" id="IPR036097">
    <property type="entry name" value="HisK_dim/P_sf"/>
</dbReference>
<dbReference type="NCBIfam" id="TIGR00229">
    <property type="entry name" value="sensory_box"/>
    <property type="match status" value="2"/>
</dbReference>
<dbReference type="GO" id="GO:0006935">
    <property type="term" value="P:chemotaxis"/>
    <property type="evidence" value="ECO:0007669"/>
    <property type="project" value="UniProtKB-UniRule"/>
</dbReference>
<keyword evidence="10" id="KW-0808">Transferase</keyword>
<keyword evidence="3" id="KW-0378">Hydrolase</keyword>
<reference evidence="10 11" key="1">
    <citation type="submission" date="2023-08" db="EMBL/GenBank/DDBJ databases">
        <title>Comparative genomics and taxonomic characterization of three novel marine species of genus Marivirga.</title>
        <authorList>
            <person name="Muhammad N."/>
            <person name="Kim S.-G."/>
        </authorList>
    </citation>
    <scope>NUCLEOTIDE SEQUENCE [LARGE SCALE GENOMIC DNA]</scope>
    <source>
        <strain evidence="10 11">BDSF4-3</strain>
    </source>
</reference>
<dbReference type="EMBL" id="CP129971">
    <property type="protein sequence ID" value="WMN10776.1"/>
    <property type="molecule type" value="Genomic_DNA"/>
</dbReference>
<sequence length="1335" mass="152874">MNKKKTPIIGIGASAGGLEPLEQFFKKVSNDSGFAYIIIQHLAPDYKSLMDELLARHTSLPIKVIENGISVEANTIYLNPPKYFVEISSNKLFLKEKGERKLTYPITSFMQSLAEDKKEESAGIILSGTGSDGADGIKFIKEKGGIVLVQDPDTAKFDGMPKNAIHTGAVDKICVVEKMPFELDLFFKSHEKLLKIDFQTEENSRLIKQILQEVKKQTKIDFTGYKFSTIYRRTVKRMGLQGNKELKNYYQYVCDNSEESSLLAKELLVGVTRFFRDEETFHVINEEVIPQIIEQASESRNIRIWVPACSSGEEAYSIAILLKDYLKKNRLQYDVKIFATDLDVNAIKMAGNQIFHESISNEVHPFLLNAYFIPTKGGYRVAKEIRDMITFSVHNLIQDPPFRKIDFLSCRNLLIYLNQDIQRNLFSAFQFVLNPGGFLLLGSSETIGELDNNFSEFNRKHKIYVNNKNSEVLSNSQLFTDNSLLKSSSVSPKPTSQIRFKNSPKTETRHLQNIQEFLIQQYVPDAVVFNSSFELIHTTGKTNRWLKLPLGEFSLNVLRMIPEQISLVFELTANKLIQENEEVSLKNVEIQDEMADIFNSDLINIHFKKLDRPGDSLYIAFFLSPENQKTYIKPAKVDLDLASKERIQLLENELKLNRENLQATIEELESSNEELQSSNEELQTSNEELESVNEELHSVNAEFQEKVEELLDTNNDLNNLIRSTNIPILFLDDELNIRRFTPAIKDIMNIMPLDIGRHISHFKSKIQFVEIVDKINEVHKTKQAIETAVEDQNDRRFMMRISPFRKNKDETKGIVIAFIEITEYSKARSALKSSKQELKNINLKNETQLELLKIITNNSIEIISVHDLEGKFEYVSPSAKTIIGVEPNELIDKHPFEFIITKKHKKLWTKSFEKVKSGSSIGKIQLEAFTKEKERIWLEIRLTAIFNGRGKIEQIIANTTDITKRIQFEFELHKLSLIAQQTRNSVIITDLEGKINYVNNSFLKLTGYSESYAIGQKPGDFLQGEETSPKTIKVMGEAIANNEGFEVEIVNYSKSGHKYWTSIICEPMFDRNDEIIGFFSIQTEISAKKDYEEQIESLNQLLKSRNSKLSELNKSLEEFAYITSHDLKEPARNIKSILELILKKSEGELDKKLVKYMDMAVSAGDKMNQLINSLLEFSRSGVLNEELKTIKVEDAIEELKFSLNSLIEEHNVEIILKDHIEKFQAYPILYGRLIQNLVQNAIKYRSEAKPKVIITADENEFSYVFSVADNGIGISERDFERVFKVFQKIHNKDSQSHGIGLAVCKKIVETHLGEITIESQEGLGSTFHFTISKQL</sequence>
<evidence type="ECO:0000259" key="6">
    <source>
        <dbReference type="PROSITE" id="PS50112"/>
    </source>
</evidence>
<feature type="active site" evidence="3">
    <location>
        <position position="132"/>
    </location>
</feature>
<feature type="domain" description="CheR-type methyltransferase" evidence="9">
    <location>
        <begin position="195"/>
        <end position="458"/>
    </location>
</feature>
<keyword evidence="10" id="KW-0489">Methyltransferase</keyword>
<dbReference type="GO" id="GO:0008757">
    <property type="term" value="F:S-adenosylmethionine-dependent methyltransferase activity"/>
    <property type="evidence" value="ECO:0007669"/>
    <property type="project" value="InterPro"/>
</dbReference>
<dbReference type="SMART" id="SM00138">
    <property type="entry name" value="MeTrc"/>
    <property type="match status" value="1"/>
</dbReference>
<dbReference type="Gene3D" id="3.30.450.20">
    <property type="entry name" value="PAS domain"/>
    <property type="match status" value="3"/>
</dbReference>
<dbReference type="SUPFAM" id="SSF55874">
    <property type="entry name" value="ATPase domain of HSP90 chaperone/DNA topoisomerase II/histidine kinase"/>
    <property type="match status" value="1"/>
</dbReference>
<dbReference type="SMART" id="SM00387">
    <property type="entry name" value="HATPase_c"/>
    <property type="match status" value="1"/>
</dbReference>
<feature type="domain" description="PAC" evidence="7">
    <location>
        <begin position="922"/>
        <end position="974"/>
    </location>
</feature>
<dbReference type="SUPFAM" id="SSF47757">
    <property type="entry name" value="Chemotaxis receptor methyltransferase CheR, N-terminal domain"/>
    <property type="match status" value="1"/>
</dbReference>
<dbReference type="PRINTS" id="PR00996">
    <property type="entry name" value="CHERMTFRASE"/>
</dbReference>
<feature type="domain" description="PAC" evidence="7">
    <location>
        <begin position="1043"/>
        <end position="1097"/>
    </location>
</feature>
<dbReference type="CDD" id="cd00082">
    <property type="entry name" value="HisKA"/>
    <property type="match status" value="1"/>
</dbReference>
<dbReference type="PANTHER" id="PTHR24422:SF27">
    <property type="entry name" value="PROTEIN-GLUTAMATE O-METHYLTRANSFERASE"/>
    <property type="match status" value="1"/>
</dbReference>
<dbReference type="InterPro" id="IPR035909">
    <property type="entry name" value="CheB_C"/>
</dbReference>
<dbReference type="CDD" id="cd16434">
    <property type="entry name" value="CheB-CheR_fusion"/>
    <property type="match status" value="1"/>
</dbReference>
<dbReference type="InterPro" id="IPR000673">
    <property type="entry name" value="Sig_transdc_resp-reg_Me-estase"/>
</dbReference>
<dbReference type="GO" id="GO:0000155">
    <property type="term" value="F:phosphorelay sensor kinase activity"/>
    <property type="evidence" value="ECO:0007669"/>
    <property type="project" value="InterPro"/>
</dbReference>
<proteinExistence type="predicted"/>
<dbReference type="GO" id="GO:0032259">
    <property type="term" value="P:methylation"/>
    <property type="evidence" value="ECO:0007669"/>
    <property type="project" value="UniProtKB-KW"/>
</dbReference>
<keyword evidence="3" id="KW-0145">Chemotaxis</keyword>
<feature type="domain" description="Histidine kinase" evidence="5">
    <location>
        <begin position="1122"/>
        <end position="1335"/>
    </location>
</feature>
<dbReference type="SUPFAM" id="SSF52738">
    <property type="entry name" value="Methylesterase CheB, C-terminal domain"/>
    <property type="match status" value="1"/>
</dbReference>
<keyword evidence="4" id="KW-0175">Coiled coil</keyword>
<accession>A0AA51N8H9</accession>
<keyword evidence="11" id="KW-1185">Reference proteome</keyword>
<dbReference type="InterPro" id="IPR029063">
    <property type="entry name" value="SAM-dependent_MTases_sf"/>
</dbReference>
<feature type="domain" description="PAS" evidence="6">
    <location>
        <begin position="848"/>
        <end position="899"/>
    </location>
</feature>
<dbReference type="PANTHER" id="PTHR24422">
    <property type="entry name" value="CHEMOTAXIS PROTEIN METHYLTRANSFERASE"/>
    <property type="match status" value="1"/>
</dbReference>
<dbReference type="Gene3D" id="1.10.287.130">
    <property type="match status" value="1"/>
</dbReference>
<evidence type="ECO:0000259" key="8">
    <source>
        <dbReference type="PROSITE" id="PS50122"/>
    </source>
</evidence>
<dbReference type="InterPro" id="IPR003661">
    <property type="entry name" value="HisK_dim/P_dom"/>
</dbReference>
<evidence type="ECO:0000259" key="9">
    <source>
        <dbReference type="PROSITE" id="PS50123"/>
    </source>
</evidence>
<dbReference type="CDD" id="cd00130">
    <property type="entry name" value="PAS"/>
    <property type="match status" value="2"/>
</dbReference>
<dbReference type="SMART" id="SM00388">
    <property type="entry name" value="HisKA"/>
    <property type="match status" value="1"/>
</dbReference>
<feature type="coiled-coil region" evidence="4">
    <location>
        <begin position="644"/>
        <end position="720"/>
    </location>
</feature>
<dbReference type="Pfam" id="PF13596">
    <property type="entry name" value="PAS_10"/>
    <property type="match status" value="1"/>
</dbReference>
<evidence type="ECO:0000259" key="5">
    <source>
        <dbReference type="PROSITE" id="PS50109"/>
    </source>
</evidence>
<dbReference type="GO" id="GO:0008984">
    <property type="term" value="F:protein-glutamate methylesterase activity"/>
    <property type="evidence" value="ECO:0007669"/>
    <property type="project" value="InterPro"/>
</dbReference>
<feature type="domain" description="CheB-type methylesterase" evidence="8">
    <location>
        <begin position="8"/>
        <end position="179"/>
    </location>
</feature>
<dbReference type="Pfam" id="PF01739">
    <property type="entry name" value="CheR"/>
    <property type="match status" value="1"/>
</dbReference>
<dbReference type="InterPro" id="IPR035965">
    <property type="entry name" value="PAS-like_dom_sf"/>
</dbReference>
<dbReference type="GO" id="GO:0005737">
    <property type="term" value="C:cytoplasm"/>
    <property type="evidence" value="ECO:0007669"/>
    <property type="project" value="InterPro"/>
</dbReference>
<dbReference type="PROSITE" id="PS50122">
    <property type="entry name" value="CHEB"/>
    <property type="match status" value="1"/>
</dbReference>
<feature type="coiled-coil region" evidence="4">
    <location>
        <begin position="1081"/>
        <end position="1115"/>
    </location>
</feature>
<evidence type="ECO:0000256" key="3">
    <source>
        <dbReference type="PROSITE-ProRule" id="PRU00050"/>
    </source>
</evidence>
<name>A0AA51N8H9_9BACT</name>
<dbReference type="InterPro" id="IPR022641">
    <property type="entry name" value="CheR_N"/>
</dbReference>
<dbReference type="InterPro" id="IPR050903">
    <property type="entry name" value="Bact_Chemotaxis_MeTrfase"/>
</dbReference>
<dbReference type="InterPro" id="IPR000780">
    <property type="entry name" value="CheR_MeTrfase"/>
</dbReference>
<dbReference type="PROSITE" id="PS50113">
    <property type="entry name" value="PAC"/>
    <property type="match status" value="2"/>
</dbReference>
<dbReference type="Gene3D" id="3.40.50.180">
    <property type="entry name" value="Methylesterase CheB, C-terminal domain"/>
    <property type="match status" value="1"/>
</dbReference>
<dbReference type="RefSeq" id="WP_308347212.1">
    <property type="nucleotide sequence ID" value="NZ_CP129971.1"/>
</dbReference>
<dbReference type="InterPro" id="IPR036890">
    <property type="entry name" value="HATPase_C_sf"/>
</dbReference>
<dbReference type="Pfam" id="PF01339">
    <property type="entry name" value="CheB_methylest"/>
    <property type="match status" value="1"/>
</dbReference>
<dbReference type="Pfam" id="PF13426">
    <property type="entry name" value="PAS_9"/>
    <property type="match status" value="2"/>
</dbReference>
<dbReference type="Pfam" id="PF02518">
    <property type="entry name" value="HATPase_c"/>
    <property type="match status" value="1"/>
</dbReference>
<dbReference type="PROSITE" id="PS50123">
    <property type="entry name" value="CHER"/>
    <property type="match status" value="1"/>
</dbReference>
<dbReference type="SMART" id="SM00091">
    <property type="entry name" value="PAS"/>
    <property type="match status" value="3"/>
</dbReference>